<dbReference type="Proteomes" id="UP000509568">
    <property type="component" value="Chromosome"/>
</dbReference>
<dbReference type="EMBL" id="CP056030">
    <property type="protein sequence ID" value="QKZ03061.1"/>
    <property type="molecule type" value="Genomic_DNA"/>
</dbReference>
<keyword evidence="1" id="KW-0732">Signal</keyword>
<evidence type="ECO:0000313" key="4">
    <source>
        <dbReference type="EMBL" id="QKZ03061.1"/>
    </source>
</evidence>
<dbReference type="InterPro" id="IPR036514">
    <property type="entry name" value="SGNH_hydro_sf"/>
</dbReference>
<keyword evidence="5" id="KW-1185">Reference proteome</keyword>
<feature type="domain" description="Peptidoglycan O-acetylesterase N-terminal" evidence="3">
    <location>
        <begin position="94"/>
        <end position="209"/>
    </location>
</feature>
<organism evidence="4 5">
    <name type="scientific">Pseudomonas eucalypticola</name>
    <dbReference type="NCBI Taxonomy" id="2599595"/>
    <lineage>
        <taxon>Bacteria</taxon>
        <taxon>Pseudomonadati</taxon>
        <taxon>Pseudomonadota</taxon>
        <taxon>Gammaproteobacteria</taxon>
        <taxon>Pseudomonadales</taxon>
        <taxon>Pseudomonadaceae</taxon>
        <taxon>Pseudomonas</taxon>
    </lineage>
</organism>
<accession>A0A7D5D647</accession>
<dbReference type="Gene3D" id="2.60.120.1360">
    <property type="match status" value="1"/>
</dbReference>
<evidence type="ECO:0000259" key="3">
    <source>
        <dbReference type="Pfam" id="PF22753"/>
    </source>
</evidence>
<feature type="signal peptide" evidence="1">
    <location>
        <begin position="1"/>
        <end position="26"/>
    </location>
</feature>
<dbReference type="GO" id="GO:0016788">
    <property type="term" value="F:hydrolase activity, acting on ester bonds"/>
    <property type="evidence" value="ECO:0007669"/>
    <property type="project" value="UniProtKB-ARBA"/>
</dbReference>
<dbReference type="InterPro" id="IPR013830">
    <property type="entry name" value="SGNH_hydro"/>
</dbReference>
<dbReference type="KEGG" id="pez:HWQ56_04330"/>
<evidence type="ECO:0000313" key="5">
    <source>
        <dbReference type="Proteomes" id="UP000509568"/>
    </source>
</evidence>
<protein>
    <submittedName>
        <fullName evidence="4">Uncharacterized protein</fullName>
    </submittedName>
</protein>
<name>A0A7D5D647_9PSED</name>
<dbReference type="AlphaFoldDB" id="A0A7D5D647"/>
<feature type="domain" description="SGNH hydrolase-type esterase" evidence="2">
    <location>
        <begin position="226"/>
        <end position="384"/>
    </location>
</feature>
<gene>
    <name evidence="4" type="ORF">HWQ56_04330</name>
</gene>
<dbReference type="Pfam" id="PF22753">
    <property type="entry name" value="Ape1_N"/>
    <property type="match status" value="1"/>
</dbReference>
<sequence length="404" mass="43904">MKRLPGPMTLLSAVLLSGCSPVSAVATQTAPSPAKVVRVAKPPAAEPNLRLLQNKLKNAQRSAVTIVQLGDSHTAADLLTGELRTRFQQDYGNGGIGFIAATPVPGTRYDQVRITAARSQWNLVSARNQHSDQFPLGGYLSLPQTAGAHVHLDPTPPTDMRYQVSALYQAGSNNRLQARDDYTQTARPLPLTNGQWRLSPAIGNLALPLDLTFASSQNLAVGGWNILGQNNSGVVFSTLGINGAQFSVVDKWQPGWLDTLKALKPDLLILAYGTNEAFDDDLDVGLYESQQTQRIQLLRQALPGTVLLIVGAPDSIKNKGAGSCQARQPRSLHPVIDVQQRVARQNRTLYWSWQAFMGGDCAIVNWQAQDLARPDLVHFTKEGYIKVADALYDYLNGLIAPAKR</sequence>
<evidence type="ECO:0000256" key="1">
    <source>
        <dbReference type="SAM" id="SignalP"/>
    </source>
</evidence>
<dbReference type="CDD" id="cd01825">
    <property type="entry name" value="SGNH_hydrolase_peri1"/>
    <property type="match status" value="1"/>
</dbReference>
<feature type="chain" id="PRO_5028978395" evidence="1">
    <location>
        <begin position="27"/>
        <end position="404"/>
    </location>
</feature>
<dbReference type="InterPro" id="IPR055041">
    <property type="entry name" value="Ape1_N"/>
</dbReference>
<dbReference type="SUPFAM" id="SSF52266">
    <property type="entry name" value="SGNH hydrolase"/>
    <property type="match status" value="1"/>
</dbReference>
<dbReference type="PROSITE" id="PS51257">
    <property type="entry name" value="PROKAR_LIPOPROTEIN"/>
    <property type="match status" value="1"/>
</dbReference>
<evidence type="ECO:0000259" key="2">
    <source>
        <dbReference type="Pfam" id="PF13472"/>
    </source>
</evidence>
<dbReference type="Gene3D" id="3.40.50.1110">
    <property type="entry name" value="SGNH hydrolase"/>
    <property type="match status" value="1"/>
</dbReference>
<dbReference type="Pfam" id="PF13472">
    <property type="entry name" value="Lipase_GDSL_2"/>
    <property type="match status" value="1"/>
</dbReference>
<proteinExistence type="predicted"/>
<reference evidence="4 5" key="1">
    <citation type="submission" date="2020-06" db="EMBL/GenBank/DDBJ databases">
        <title>Pseudomonas eucalypticola sp. nov., an endophyte of Eucalyptus dunnii leaves with biocontrol ability of eucalyptus leaf blight.</title>
        <authorList>
            <person name="Liu Y."/>
            <person name="Song Z."/>
            <person name="Zeng H."/>
            <person name="Lu M."/>
            <person name="Wang X."/>
            <person name="Lian X."/>
            <person name="Zhang Q."/>
        </authorList>
    </citation>
    <scope>NUCLEOTIDE SEQUENCE [LARGE SCALE GENOMIC DNA]</scope>
    <source>
        <strain evidence="4 5">NP-1</strain>
    </source>
</reference>
<dbReference type="RefSeq" id="WP_158158724.1">
    <property type="nucleotide sequence ID" value="NZ_CP056030.1"/>
</dbReference>